<dbReference type="AlphaFoldDB" id="G8WSM9"/>
<evidence type="ECO:0000313" key="2">
    <source>
        <dbReference type="EMBL" id="AEW96264.1"/>
    </source>
</evidence>
<dbReference type="EMBL" id="CP003219">
    <property type="protein sequence ID" value="AEW96264.1"/>
    <property type="molecule type" value="Genomic_DNA"/>
</dbReference>
<reference evidence="3" key="1">
    <citation type="submission" date="2011-12" db="EMBL/GenBank/DDBJ databases">
        <title>Complete genome sequence of Streptomyces cattleya strain DSM 46488.</title>
        <authorList>
            <person name="Ou H.-Y."/>
            <person name="Li P."/>
            <person name="Zhao C."/>
            <person name="O'Hagan D."/>
            <person name="Deng Z."/>
        </authorList>
    </citation>
    <scope>NUCLEOTIDE SEQUENCE [LARGE SCALE GENOMIC DNA]</scope>
    <source>
        <strain evidence="3">ATCC 35852 / DSM 46488 / JCM 4925 / NBRC 14057 / NRRL 8057</strain>
    </source>
</reference>
<organism evidence="2 3">
    <name type="scientific">Streptantibioticus cattleyicolor (strain ATCC 35852 / DSM 46488 / JCM 4925 / NBRC 14057 / NRRL 8057)</name>
    <name type="common">Streptomyces cattleya</name>
    <dbReference type="NCBI Taxonomy" id="1003195"/>
    <lineage>
        <taxon>Bacteria</taxon>
        <taxon>Bacillati</taxon>
        <taxon>Actinomycetota</taxon>
        <taxon>Actinomycetes</taxon>
        <taxon>Kitasatosporales</taxon>
        <taxon>Streptomycetaceae</taxon>
        <taxon>Streptantibioticus</taxon>
    </lineage>
</organism>
<evidence type="ECO:0000313" key="3">
    <source>
        <dbReference type="Proteomes" id="UP000007842"/>
    </source>
</evidence>
<protein>
    <submittedName>
        <fullName evidence="2">Uncharacterized protein</fullName>
    </submittedName>
</protein>
<sequence>MAARLVGGRGGLRRHGAVDPERVGHRGRGAARQPGACLRGRSGTRACRGAARRDCLLGRPTGGRGAPSR</sequence>
<accession>G8WSM9</accession>
<feature type="region of interest" description="Disordered" evidence="1">
    <location>
        <begin position="1"/>
        <end position="42"/>
    </location>
</feature>
<name>G8WSM9_STREN</name>
<keyword evidence="3" id="KW-1185">Reference proteome</keyword>
<dbReference type="Proteomes" id="UP000007842">
    <property type="component" value="Chromosome"/>
</dbReference>
<dbReference type="KEGG" id="scy:SCATT_38930"/>
<proteinExistence type="predicted"/>
<dbReference type="HOGENOM" id="CLU_2774021_0_0_11"/>
<evidence type="ECO:0000256" key="1">
    <source>
        <dbReference type="SAM" id="MobiDB-lite"/>
    </source>
</evidence>
<gene>
    <name evidence="2" type="ordered locus">SCATT_38930</name>
</gene>